<dbReference type="UniPathway" id="UPA00244">
    <property type="reaction ID" value="UER00312"/>
</dbReference>
<comment type="subunit">
    <text evidence="7">Homodimer.</text>
</comment>
<evidence type="ECO:0000256" key="3">
    <source>
        <dbReference type="ARBA" id="ARBA00022857"/>
    </source>
</evidence>
<feature type="binding site" evidence="7">
    <location>
        <position position="292"/>
    </location>
    <ligand>
        <name>substrate</name>
    </ligand>
</feature>
<dbReference type="GO" id="GO:0005737">
    <property type="term" value="C:cytoplasm"/>
    <property type="evidence" value="ECO:0007669"/>
    <property type="project" value="UniProtKB-SubCell"/>
</dbReference>
<dbReference type="InterPro" id="IPR005255">
    <property type="entry name" value="PdxA_fam"/>
</dbReference>
<keyword evidence="7" id="KW-0170">Cobalt</keyword>
<protein>
    <recommendedName>
        <fullName evidence="7">4-hydroxythreonine-4-phosphate dehydrogenase</fullName>
        <ecNumber evidence="7">1.1.1.262</ecNumber>
    </recommendedName>
    <alternativeName>
        <fullName evidence="7">4-(phosphohydroxy)-L-threonine dehydrogenase</fullName>
    </alternativeName>
</protein>
<dbReference type="EC" id="1.1.1.262" evidence="7"/>
<comment type="cofactor">
    <cofactor evidence="7">
        <name>Zn(2+)</name>
        <dbReference type="ChEBI" id="CHEBI:29105"/>
    </cofactor>
    <cofactor evidence="7">
        <name>Mg(2+)</name>
        <dbReference type="ChEBI" id="CHEBI:18420"/>
    </cofactor>
    <cofactor evidence="7">
        <name>Co(2+)</name>
        <dbReference type="ChEBI" id="CHEBI:48828"/>
    </cofactor>
    <text evidence="7">Binds 1 divalent metal cation per subunit. Can use ions such as Zn(2+), Mg(2+) or Co(2+).</text>
</comment>
<dbReference type="SUPFAM" id="SSF53659">
    <property type="entry name" value="Isocitrate/Isopropylmalate dehydrogenase-like"/>
    <property type="match status" value="1"/>
</dbReference>
<dbReference type="NCBIfam" id="TIGR00557">
    <property type="entry name" value="pdxA"/>
    <property type="match status" value="1"/>
</dbReference>
<evidence type="ECO:0000256" key="1">
    <source>
        <dbReference type="ARBA" id="ARBA00022490"/>
    </source>
</evidence>
<organism evidence="8 9">
    <name type="scientific">Nitrospirillum viridazoti CBAmc</name>
    <dbReference type="NCBI Taxonomy" id="1441467"/>
    <lineage>
        <taxon>Bacteria</taxon>
        <taxon>Pseudomonadati</taxon>
        <taxon>Pseudomonadota</taxon>
        <taxon>Alphaproteobacteria</taxon>
        <taxon>Rhodospirillales</taxon>
        <taxon>Azospirillaceae</taxon>
        <taxon>Nitrospirillum</taxon>
        <taxon>Nitrospirillum viridazoti</taxon>
    </lineage>
</organism>
<dbReference type="GO" id="GO:0050897">
    <property type="term" value="F:cobalt ion binding"/>
    <property type="evidence" value="ECO:0007669"/>
    <property type="project" value="UniProtKB-UniRule"/>
</dbReference>
<comment type="catalytic activity">
    <reaction evidence="7">
        <text>4-(phosphooxy)-L-threonine + NAD(+) = 3-amino-2-oxopropyl phosphate + CO2 + NADH</text>
        <dbReference type="Rhea" id="RHEA:32275"/>
        <dbReference type="ChEBI" id="CHEBI:16526"/>
        <dbReference type="ChEBI" id="CHEBI:57279"/>
        <dbReference type="ChEBI" id="CHEBI:57540"/>
        <dbReference type="ChEBI" id="CHEBI:57945"/>
        <dbReference type="ChEBI" id="CHEBI:58452"/>
        <dbReference type="EC" id="1.1.1.262"/>
    </reaction>
</comment>
<evidence type="ECO:0000256" key="5">
    <source>
        <dbReference type="ARBA" id="ARBA00023027"/>
    </source>
</evidence>
<evidence type="ECO:0000256" key="7">
    <source>
        <dbReference type="HAMAP-Rule" id="MF_00536"/>
    </source>
</evidence>
<dbReference type="EMBL" id="CP022111">
    <property type="protein sequence ID" value="ASG22830.1"/>
    <property type="molecule type" value="Genomic_DNA"/>
</dbReference>
<feature type="binding site" evidence="7">
    <location>
        <position position="175"/>
    </location>
    <ligand>
        <name>a divalent metal cation</name>
        <dbReference type="ChEBI" id="CHEBI:60240"/>
        <note>ligand shared between dimeric partners</note>
    </ligand>
</feature>
<feature type="binding site" evidence="7">
    <location>
        <position position="275"/>
    </location>
    <ligand>
        <name>a divalent metal cation</name>
        <dbReference type="ChEBI" id="CHEBI:60240"/>
        <note>ligand shared between dimeric partners</note>
    </ligand>
</feature>
<evidence type="ECO:0000256" key="6">
    <source>
        <dbReference type="ARBA" id="ARBA00023096"/>
    </source>
</evidence>
<keyword evidence="9" id="KW-1185">Reference proteome</keyword>
<keyword evidence="1 7" id="KW-0963">Cytoplasm</keyword>
<dbReference type="GO" id="GO:0042823">
    <property type="term" value="P:pyridoxal phosphate biosynthetic process"/>
    <property type="evidence" value="ECO:0007669"/>
    <property type="project" value="UniProtKB-UniRule"/>
</dbReference>
<sequence>MTAPLSSSLLPLALTMGEPAGIGGEIALMAWRLRRDRGLPPFFLIDSPDRLAALAHATGLDAAVREIADPAETVTVFDEALPVLRQDLAAPVVPGQPDPANGAAVIASIDRAVALVRAGQAAAVVTNPIQKSSLYAAGFRHPGHTEYLAHLAGMSEEPVMLLEGGGLRVALATIHVALKDVAGQLTREVLLHTARVTHQALRRDFGLSQPRLAVAALNPHAGEGGAMGREEIEIIAPAVATLREEGMNVAGPLPADTLFHAGARATYDAVICQYHDQGLIPLKTLDFDTGVNITLGLPFIRTSPDHGTALSLAGTAQASPSSLVAALLSADRLARQRAAA</sequence>
<keyword evidence="7" id="KW-0862">Zinc</keyword>
<comment type="miscellaneous">
    <text evidence="7">The active site is located at the dimer interface.</text>
</comment>
<dbReference type="AlphaFoldDB" id="A0A248JWC8"/>
<gene>
    <name evidence="7" type="primary">pdxA</name>
    <name evidence="8" type="ORF">Y958_18200</name>
</gene>
<comment type="similarity">
    <text evidence="7">Belongs to the PdxA family.</text>
</comment>
<dbReference type="Gene3D" id="3.40.718.10">
    <property type="entry name" value="Isopropylmalate Dehydrogenase"/>
    <property type="match status" value="1"/>
</dbReference>
<comment type="pathway">
    <text evidence="7">Cofactor biosynthesis; pyridoxine 5'-phosphate biosynthesis; pyridoxine 5'-phosphate from D-erythrose 4-phosphate: step 4/5.</text>
</comment>
<dbReference type="GO" id="GO:0008615">
    <property type="term" value="P:pyridoxine biosynthetic process"/>
    <property type="evidence" value="ECO:0007669"/>
    <property type="project" value="UniProtKB-UniRule"/>
</dbReference>
<dbReference type="Proteomes" id="UP000197153">
    <property type="component" value="Chromosome 2"/>
</dbReference>
<dbReference type="GO" id="GO:0050570">
    <property type="term" value="F:4-hydroxythreonine-4-phosphate dehydrogenase activity"/>
    <property type="evidence" value="ECO:0007669"/>
    <property type="project" value="UniProtKB-UniRule"/>
</dbReference>
<feature type="binding site" evidence="7">
    <location>
        <position position="301"/>
    </location>
    <ligand>
        <name>substrate</name>
    </ligand>
</feature>
<evidence type="ECO:0000313" key="8">
    <source>
        <dbReference type="EMBL" id="ASG22830.1"/>
    </source>
</evidence>
<proteinExistence type="inferred from homology"/>
<dbReference type="Pfam" id="PF04166">
    <property type="entry name" value="PdxA"/>
    <property type="match status" value="1"/>
</dbReference>
<feature type="binding site" evidence="7">
    <location>
        <position position="220"/>
    </location>
    <ligand>
        <name>a divalent metal cation</name>
        <dbReference type="ChEBI" id="CHEBI:60240"/>
        <note>ligand shared between dimeric partners</note>
    </ligand>
</feature>
<feature type="binding site" evidence="7">
    <location>
        <position position="144"/>
    </location>
    <ligand>
        <name>substrate</name>
    </ligand>
</feature>
<comment type="function">
    <text evidence="7">Catalyzes the NAD(P)-dependent oxidation of 4-(phosphooxy)-L-threonine (HTP) into 2-amino-3-oxo-4-(phosphooxy)butyric acid which spontaneously decarboxylates to form 3-amino-2-oxopropyl phosphate (AHAP).</text>
</comment>
<evidence type="ECO:0000256" key="2">
    <source>
        <dbReference type="ARBA" id="ARBA00022723"/>
    </source>
</evidence>
<dbReference type="PANTHER" id="PTHR30004:SF6">
    <property type="entry name" value="D-THREONATE 4-PHOSPHATE DEHYDROGENASE"/>
    <property type="match status" value="1"/>
</dbReference>
<feature type="binding site" evidence="7">
    <location>
        <position position="145"/>
    </location>
    <ligand>
        <name>substrate</name>
    </ligand>
</feature>
<reference evidence="8 9" key="1">
    <citation type="submission" date="2017-06" db="EMBL/GenBank/DDBJ databases">
        <title>Complete genome sequence of Nitrospirillum amazonense strain CBAmC, an endophytic nitrogen-fixing and plant growth-promoting bacterium, isolated from sugarcane.</title>
        <authorList>
            <person name="Schwab S."/>
            <person name="dos Santos Teixeira K.R."/>
            <person name="Simoes Araujo J.L."/>
            <person name="Soares Vidal M."/>
            <person name="Borges de Freitas H.R."/>
            <person name="Rivello Crivelaro A.L."/>
            <person name="Bueno de Camargo Nunes A."/>
            <person name="dos Santos C.M."/>
            <person name="Palmeira da Silva Rosa D."/>
            <person name="da Silva Padilha D."/>
            <person name="da Silva E."/>
            <person name="Araujo Terra L."/>
            <person name="Soares Mendes V."/>
            <person name="Farinelli L."/>
            <person name="Magalhaes Cruz L."/>
            <person name="Baldani J.I."/>
        </authorList>
    </citation>
    <scope>NUCLEOTIDE SEQUENCE [LARGE SCALE GENOMIC DNA]</scope>
    <source>
        <strain evidence="8 9">CBAmC</strain>
    </source>
</reference>
<keyword evidence="6 7" id="KW-0664">Pyridoxine biosynthesis</keyword>
<dbReference type="HAMAP" id="MF_00536">
    <property type="entry name" value="PdxA"/>
    <property type="match status" value="1"/>
</dbReference>
<keyword evidence="3 7" id="KW-0521">NADP</keyword>
<name>A0A248JWC8_9PROT</name>
<dbReference type="InterPro" id="IPR037510">
    <property type="entry name" value="PdxA"/>
</dbReference>
<comment type="subcellular location">
    <subcellularLocation>
        <location evidence="7">Cytoplasm</location>
    </subcellularLocation>
</comment>
<evidence type="ECO:0000313" key="9">
    <source>
        <dbReference type="Proteomes" id="UP000197153"/>
    </source>
</evidence>
<dbReference type="RefSeq" id="WP_088873377.1">
    <property type="nucleotide sequence ID" value="NZ_CP022111.1"/>
</dbReference>
<dbReference type="KEGG" id="nao:Y958_18200"/>
<dbReference type="NCBIfam" id="NF003699">
    <property type="entry name" value="PRK05312.1"/>
    <property type="match status" value="1"/>
</dbReference>
<accession>A0A248JWC8</accession>
<keyword evidence="7" id="KW-0460">Magnesium</keyword>
<keyword evidence="2 7" id="KW-0479">Metal-binding</keyword>
<dbReference type="GO" id="GO:0051287">
    <property type="term" value="F:NAD binding"/>
    <property type="evidence" value="ECO:0007669"/>
    <property type="project" value="InterPro"/>
</dbReference>
<dbReference type="GO" id="GO:0000287">
    <property type="term" value="F:magnesium ion binding"/>
    <property type="evidence" value="ECO:0007669"/>
    <property type="project" value="UniProtKB-UniRule"/>
</dbReference>
<dbReference type="PANTHER" id="PTHR30004">
    <property type="entry name" value="4-HYDROXYTHREONINE-4-PHOSPHATE DEHYDROGENASE"/>
    <property type="match status" value="1"/>
</dbReference>
<evidence type="ECO:0000256" key="4">
    <source>
        <dbReference type="ARBA" id="ARBA00023002"/>
    </source>
</evidence>
<keyword evidence="5 7" id="KW-0520">NAD</keyword>
<keyword evidence="4 7" id="KW-0560">Oxidoreductase</keyword>
<feature type="binding site" evidence="7">
    <location>
        <position position="283"/>
    </location>
    <ligand>
        <name>substrate</name>
    </ligand>
</feature>
<dbReference type="GO" id="GO:0008270">
    <property type="term" value="F:zinc ion binding"/>
    <property type="evidence" value="ECO:0007669"/>
    <property type="project" value="UniProtKB-UniRule"/>
</dbReference>